<sequence>MHKADMNRLFERLWHGEAAMEEWSAAVAGGSAHAVHDDMIVVSTHYVVGNVTAIRTGAGLVLVDTGGRETARETLGVIRRWDSSPIHTVIYTHGHIDHTWGARLLDEEADVNGVARPRIVAHRNILQRFARYDQSQDLNSLIMGRQFNKAGYVFPGEHRRPDEVYDDQLCLDVGGLRIELTHGRGETDDATFVWLPQKKILVSGDFVIWVFPNAGNPRKVQRYPQDWAATLRKMHALEPNILVPGHGPVVSGAARVAEMLDDAASALESLVNQTLERMNRGETLNSILHSVRAPSELLGKPYLLPKYDDPAFVVRSVWHLYAGWFDGNPAHLKPAADQDLGREIAHLAGGVGNLAKQAEALRAAGQMRVAAHLIEFAVAAAPQDKAVHRVRAAIYADCIDAETSLIGKAILAYSLRESEEHLQ</sequence>
<dbReference type="OrthoDB" id="9815874at2"/>
<dbReference type="PANTHER" id="PTHR43223:SF2">
    <property type="entry name" value="METALLO-BETA-LACTAMASE DOMAIN-CONTAINING PROTEIN"/>
    <property type="match status" value="1"/>
</dbReference>
<dbReference type="Pfam" id="PF14863">
    <property type="entry name" value="Alkyl_sulf_dimr"/>
    <property type="match status" value="1"/>
</dbReference>
<dbReference type="GO" id="GO:0046983">
    <property type="term" value="F:protein dimerization activity"/>
    <property type="evidence" value="ECO:0007669"/>
    <property type="project" value="InterPro"/>
</dbReference>
<dbReference type="Pfam" id="PF00753">
    <property type="entry name" value="Lactamase_B"/>
    <property type="match status" value="1"/>
</dbReference>
<dbReference type="Proteomes" id="UP000238563">
    <property type="component" value="Unassembled WGS sequence"/>
</dbReference>
<dbReference type="AlphaFoldDB" id="A0A2S9JZG2"/>
<proteinExistence type="predicted"/>
<comment type="caution">
    <text evidence="2">The sequence shown here is derived from an EMBL/GenBank/DDBJ whole genome shotgun (WGS) entry which is preliminary data.</text>
</comment>
<keyword evidence="2" id="KW-0378">Hydrolase</keyword>
<dbReference type="Gene3D" id="3.60.15.30">
    <property type="entry name" value="Metallo-beta-lactamase domain"/>
    <property type="match status" value="1"/>
</dbReference>
<dbReference type="CDD" id="cd16282">
    <property type="entry name" value="metallo-hydrolase-like_MBL-fold"/>
    <property type="match status" value="1"/>
</dbReference>
<dbReference type="InterPro" id="IPR001279">
    <property type="entry name" value="Metallo-B-lactamas"/>
</dbReference>
<accession>A0A2S9JZG2</accession>
<dbReference type="InterPro" id="IPR038536">
    <property type="entry name" value="Alkyl/aryl-sulf_dimr_sf"/>
</dbReference>
<keyword evidence="3" id="KW-1185">Reference proteome</keyword>
<dbReference type="InterPro" id="IPR052195">
    <property type="entry name" value="Bact_Alkyl/Aryl-Sulfatase"/>
</dbReference>
<organism evidence="2 3">
    <name type="scientific">Phyllobacterium myrsinacearum</name>
    <dbReference type="NCBI Taxonomy" id="28101"/>
    <lineage>
        <taxon>Bacteria</taxon>
        <taxon>Pseudomonadati</taxon>
        <taxon>Pseudomonadota</taxon>
        <taxon>Alphaproteobacteria</taxon>
        <taxon>Hyphomicrobiales</taxon>
        <taxon>Phyllobacteriaceae</taxon>
        <taxon>Phyllobacterium</taxon>
    </lineage>
</organism>
<dbReference type="InterPro" id="IPR036866">
    <property type="entry name" value="RibonucZ/Hydroxyglut_hydro"/>
</dbReference>
<reference evidence="2 3" key="1">
    <citation type="submission" date="2018-02" db="EMBL/GenBank/DDBJ databases">
        <title>The draft genome of Phyllobacterium myrsinacearum DSM5892.</title>
        <authorList>
            <person name="Li L."/>
            <person name="Liu L."/>
            <person name="Zhang X."/>
            <person name="Wang T."/>
        </authorList>
    </citation>
    <scope>NUCLEOTIDE SEQUENCE [LARGE SCALE GENOMIC DNA]</scope>
    <source>
        <strain evidence="2 3">DSM 5892</strain>
    </source>
</reference>
<dbReference type="Gene3D" id="1.25.40.880">
    <property type="entry name" value="Alkyl sulfatase, dimerisation domain"/>
    <property type="match status" value="1"/>
</dbReference>
<dbReference type="SUPFAM" id="SSF56281">
    <property type="entry name" value="Metallo-hydrolase/oxidoreductase"/>
    <property type="match status" value="1"/>
</dbReference>
<dbReference type="SMART" id="SM00849">
    <property type="entry name" value="Lactamase_B"/>
    <property type="match status" value="1"/>
</dbReference>
<dbReference type="EMBL" id="PVBT01000001">
    <property type="protein sequence ID" value="PRD58727.1"/>
    <property type="molecule type" value="Genomic_DNA"/>
</dbReference>
<dbReference type="PANTHER" id="PTHR43223">
    <property type="entry name" value="ALKYL/ARYL-SULFATASE"/>
    <property type="match status" value="1"/>
</dbReference>
<dbReference type="InterPro" id="IPR029228">
    <property type="entry name" value="Alkyl_sulf_dimr"/>
</dbReference>
<feature type="domain" description="Metallo-beta-lactamase" evidence="1">
    <location>
        <begin position="48"/>
        <end position="246"/>
    </location>
</feature>
<dbReference type="GO" id="GO:0016787">
    <property type="term" value="F:hydrolase activity"/>
    <property type="evidence" value="ECO:0007669"/>
    <property type="project" value="UniProtKB-KW"/>
</dbReference>
<evidence type="ECO:0000313" key="2">
    <source>
        <dbReference type="EMBL" id="PRD58727.1"/>
    </source>
</evidence>
<name>A0A2S9JZG2_9HYPH</name>
<evidence type="ECO:0000259" key="1">
    <source>
        <dbReference type="SMART" id="SM00849"/>
    </source>
</evidence>
<gene>
    <name evidence="2" type="ORF">C5750_06495</name>
</gene>
<evidence type="ECO:0000313" key="3">
    <source>
        <dbReference type="Proteomes" id="UP000238563"/>
    </source>
</evidence>
<dbReference type="RefSeq" id="WP_105732955.1">
    <property type="nucleotide sequence ID" value="NZ_PVBT01000001.1"/>
</dbReference>
<protein>
    <submittedName>
        <fullName evidence="2">MBL fold metallo-hydrolase</fullName>
    </submittedName>
</protein>